<keyword evidence="2" id="KW-1185">Reference proteome</keyword>
<organism evidence="1 2">
    <name type="scientific">Callosobruchus maculatus</name>
    <name type="common">Southern cowpea weevil</name>
    <name type="synonym">Pulse bruchid</name>
    <dbReference type="NCBI Taxonomy" id="64391"/>
    <lineage>
        <taxon>Eukaryota</taxon>
        <taxon>Metazoa</taxon>
        <taxon>Ecdysozoa</taxon>
        <taxon>Arthropoda</taxon>
        <taxon>Hexapoda</taxon>
        <taxon>Insecta</taxon>
        <taxon>Pterygota</taxon>
        <taxon>Neoptera</taxon>
        <taxon>Endopterygota</taxon>
        <taxon>Coleoptera</taxon>
        <taxon>Polyphaga</taxon>
        <taxon>Cucujiformia</taxon>
        <taxon>Chrysomeloidea</taxon>
        <taxon>Chrysomelidae</taxon>
        <taxon>Bruchinae</taxon>
        <taxon>Bruchini</taxon>
        <taxon>Callosobruchus</taxon>
    </lineage>
</organism>
<accession>A0A653CD39</accession>
<evidence type="ECO:0000313" key="1">
    <source>
        <dbReference type="EMBL" id="VEN45835.1"/>
    </source>
</evidence>
<dbReference type="Proteomes" id="UP000410492">
    <property type="component" value="Unassembled WGS sequence"/>
</dbReference>
<dbReference type="EMBL" id="CAACVG010007508">
    <property type="protein sequence ID" value="VEN45835.1"/>
    <property type="molecule type" value="Genomic_DNA"/>
</dbReference>
<gene>
    <name evidence="1" type="ORF">CALMAC_LOCUS8147</name>
</gene>
<proteinExistence type="predicted"/>
<protein>
    <submittedName>
        <fullName evidence="1">Uncharacterized protein</fullName>
    </submittedName>
</protein>
<name>A0A653CD39_CALMS</name>
<sequence>MRIHILARCISITNLYDCSSCLSVFPTT</sequence>
<reference evidence="1 2" key="1">
    <citation type="submission" date="2019-01" db="EMBL/GenBank/DDBJ databases">
        <authorList>
            <person name="Sayadi A."/>
        </authorList>
    </citation>
    <scope>NUCLEOTIDE SEQUENCE [LARGE SCALE GENOMIC DNA]</scope>
</reference>
<dbReference type="AlphaFoldDB" id="A0A653CD39"/>
<evidence type="ECO:0000313" key="2">
    <source>
        <dbReference type="Proteomes" id="UP000410492"/>
    </source>
</evidence>